<feature type="transmembrane region" description="Helical" evidence="10">
    <location>
        <begin position="280"/>
        <end position="297"/>
    </location>
</feature>
<dbReference type="Pfam" id="PF00771">
    <property type="entry name" value="FHIPEP"/>
    <property type="match status" value="1"/>
</dbReference>
<dbReference type="GO" id="GO:0005886">
    <property type="term" value="C:plasma membrane"/>
    <property type="evidence" value="ECO:0007669"/>
    <property type="project" value="UniProtKB-SubCell"/>
</dbReference>
<protein>
    <submittedName>
        <fullName evidence="11">EscV/YscV/HrcV family type III secretion system export apparatus protein</fullName>
    </submittedName>
</protein>
<dbReference type="Gene3D" id="3.40.50.12790">
    <property type="entry name" value="FHIPEP family, domain 4"/>
    <property type="match status" value="1"/>
</dbReference>
<dbReference type="EMBL" id="NEVS01000004">
    <property type="protein sequence ID" value="OZI62079.1"/>
    <property type="molecule type" value="Genomic_DNA"/>
</dbReference>
<evidence type="ECO:0000256" key="10">
    <source>
        <dbReference type="SAM" id="Phobius"/>
    </source>
</evidence>
<dbReference type="GO" id="GO:0009306">
    <property type="term" value="P:protein secretion"/>
    <property type="evidence" value="ECO:0007669"/>
    <property type="project" value="InterPro"/>
</dbReference>
<dbReference type="PROSITE" id="PS00994">
    <property type="entry name" value="FHIPEP"/>
    <property type="match status" value="1"/>
</dbReference>
<keyword evidence="4" id="KW-1003">Cell membrane</keyword>
<dbReference type="PIRSF" id="PIRSF005419">
    <property type="entry name" value="FlhA"/>
    <property type="match status" value="1"/>
</dbReference>
<evidence type="ECO:0000256" key="1">
    <source>
        <dbReference type="ARBA" id="ARBA00004429"/>
    </source>
</evidence>
<evidence type="ECO:0000313" key="12">
    <source>
        <dbReference type="Proteomes" id="UP000215767"/>
    </source>
</evidence>
<feature type="transmembrane region" description="Helical" evidence="10">
    <location>
        <begin position="104"/>
        <end position="130"/>
    </location>
</feature>
<dbReference type="InterPro" id="IPR042193">
    <property type="entry name" value="FHIPEP_3"/>
</dbReference>
<dbReference type="InterPro" id="IPR042194">
    <property type="entry name" value="FHIPEP_1"/>
</dbReference>
<comment type="similarity">
    <text evidence="2">Belongs to the FHIPEP (flagella/HR/invasion proteins export pore) family.</text>
</comment>
<keyword evidence="12" id="KW-1185">Reference proteome</keyword>
<keyword evidence="7 10" id="KW-1133">Transmembrane helix</keyword>
<dbReference type="InterPro" id="IPR001712">
    <property type="entry name" value="T3SS_FHIPEP"/>
</dbReference>
<evidence type="ECO:0000313" key="11">
    <source>
        <dbReference type="EMBL" id="OZI62079.1"/>
    </source>
</evidence>
<dbReference type="AlphaFoldDB" id="A0A261UJI5"/>
<feature type="transmembrane region" description="Helical" evidence="10">
    <location>
        <begin position="41"/>
        <end position="60"/>
    </location>
</feature>
<dbReference type="PANTHER" id="PTHR30161">
    <property type="entry name" value="FLAGELLAR EXPORT PROTEIN, MEMBRANE FLHA SUBUNIT-RELATED"/>
    <property type="match status" value="1"/>
</dbReference>
<dbReference type="InterPro" id="IPR025505">
    <property type="entry name" value="FHIPEP_CS"/>
</dbReference>
<dbReference type="Gene3D" id="1.10.8.540">
    <property type="entry name" value="FHIPEP family, domain 3"/>
    <property type="match status" value="1"/>
</dbReference>
<dbReference type="PANTHER" id="PTHR30161:SF2">
    <property type="entry name" value="INVASION PROTEIN INVA"/>
    <property type="match status" value="1"/>
</dbReference>
<keyword evidence="3" id="KW-0813">Transport</keyword>
<organism evidence="11 12">
    <name type="scientific">Bordetella genomosp. 11</name>
    <dbReference type="NCBI Taxonomy" id="1416808"/>
    <lineage>
        <taxon>Bacteria</taxon>
        <taxon>Pseudomonadati</taxon>
        <taxon>Pseudomonadota</taxon>
        <taxon>Betaproteobacteria</taxon>
        <taxon>Burkholderiales</taxon>
        <taxon>Alcaligenaceae</taxon>
        <taxon>Bordetella</taxon>
    </lineage>
</organism>
<evidence type="ECO:0000256" key="9">
    <source>
        <dbReference type="SAM" id="MobiDB-lite"/>
    </source>
</evidence>
<dbReference type="OrthoDB" id="9759185at2"/>
<evidence type="ECO:0000256" key="8">
    <source>
        <dbReference type="ARBA" id="ARBA00023136"/>
    </source>
</evidence>
<feature type="transmembrane region" description="Helical" evidence="10">
    <location>
        <begin position="240"/>
        <end position="259"/>
    </location>
</feature>
<name>A0A261UJI5_9BORD</name>
<dbReference type="RefSeq" id="WP_094843463.1">
    <property type="nucleotide sequence ID" value="NZ_NEVS01000004.1"/>
</dbReference>
<feature type="transmembrane region" description="Helical" evidence="10">
    <location>
        <begin position="72"/>
        <end position="92"/>
    </location>
</feature>
<keyword evidence="8 10" id="KW-0472">Membrane</keyword>
<accession>A0A261UJI5</accession>
<evidence type="ECO:0000256" key="2">
    <source>
        <dbReference type="ARBA" id="ARBA00008835"/>
    </source>
</evidence>
<keyword evidence="5" id="KW-0997">Cell inner membrane</keyword>
<evidence type="ECO:0000256" key="7">
    <source>
        <dbReference type="ARBA" id="ARBA00022989"/>
    </source>
</evidence>
<proteinExistence type="inferred from homology"/>
<dbReference type="Proteomes" id="UP000215767">
    <property type="component" value="Unassembled WGS sequence"/>
</dbReference>
<dbReference type="InterPro" id="IPR042196">
    <property type="entry name" value="FHIPEP_4"/>
</dbReference>
<reference evidence="12" key="1">
    <citation type="submission" date="2017-05" db="EMBL/GenBank/DDBJ databases">
        <title>Complete and WGS of Bordetella genogroups.</title>
        <authorList>
            <person name="Spilker T."/>
            <person name="Lipuma J."/>
        </authorList>
    </citation>
    <scope>NUCLEOTIDE SEQUENCE [LARGE SCALE GENOMIC DNA]</scope>
    <source>
        <strain evidence="12">AU8856</strain>
    </source>
</reference>
<feature type="transmembrane region" description="Helical" evidence="10">
    <location>
        <begin position="16"/>
        <end position="35"/>
    </location>
</feature>
<evidence type="ECO:0000256" key="3">
    <source>
        <dbReference type="ARBA" id="ARBA00022448"/>
    </source>
</evidence>
<gene>
    <name evidence="11" type="ORF">CAL28_22915</name>
</gene>
<dbReference type="Gene3D" id="3.40.30.60">
    <property type="entry name" value="FHIPEP family, domain 1"/>
    <property type="match status" value="1"/>
</dbReference>
<sequence>MHAIRRIIAIATSRNDILLAATVMAIVFMMILPMPTAVMDALIAANITLSCVLLMVAIYLPSALAFSSFPAVLLVSTLFRLGISISTTRLILLDGDAGHIIDTFGNFVVGGNLVVGLVVFLILTIVQFIVITKGSERVAEVAARFSLDGMPGKQMSIDADLRAGAIQMDEARRRRSVVEKESQLYGAMDGAMKFVKGDAIAGLIIVAVNLLGGLLIGSVQRGMSAADAALTYSILSVGDGLISQIPALLTAICAGIIVTRVPTGDKPSNVGADIGAQVMAHPRALIVAAVIALGIGLIPGMPIVVFLVLASVIGLTGYVLLNAPRSARGGAAAGSGGKTTDGAFGAQGDEPTETAQATKFAPAEPVTLEISDTLASELDETALTAEFPAVRYAVYQELGVPLPEIRLRRGKQLGDRSYQVLLFEVPFVRGTLKSGTVLVREGSRNLDAMGIPYERDTGGLANESAFWVSRDHVPALEGAGVPYLLPHQVPNWHLSIVLRKQASQFIGIQETRQLLTAMEENFGELVKEAHRVMPIQKIAEILQRLVSEEISIRDMRAVLEALVEWAQKEKDIVLLTEYVRMALKRYISHKYSNGQSFLPSYLLAPDVEDVVRDAIRQTAGGSYLAMDPEKSQALLESIRRTVGTLETTVARPVILTSMDIRRYVRKLIEQDLYQLPVLSYQELVPEINVQPLARVDL</sequence>
<evidence type="ECO:0000256" key="4">
    <source>
        <dbReference type="ARBA" id="ARBA00022475"/>
    </source>
</evidence>
<comment type="caution">
    <text evidence="11">The sequence shown here is derived from an EMBL/GenBank/DDBJ whole genome shotgun (WGS) entry which is preliminary data.</text>
</comment>
<keyword evidence="6 10" id="KW-0812">Transmembrane</keyword>
<feature type="region of interest" description="Disordered" evidence="9">
    <location>
        <begin position="330"/>
        <end position="351"/>
    </location>
</feature>
<dbReference type="NCBIfam" id="TIGR01399">
    <property type="entry name" value="hrcV"/>
    <property type="match status" value="1"/>
</dbReference>
<dbReference type="InterPro" id="IPR006302">
    <property type="entry name" value="T3SS_HrcV"/>
</dbReference>
<evidence type="ECO:0000256" key="5">
    <source>
        <dbReference type="ARBA" id="ARBA00022519"/>
    </source>
</evidence>
<comment type="subcellular location">
    <subcellularLocation>
        <location evidence="1">Cell inner membrane</location>
        <topology evidence="1">Multi-pass membrane protein</topology>
    </subcellularLocation>
</comment>
<evidence type="ECO:0000256" key="6">
    <source>
        <dbReference type="ARBA" id="ARBA00022692"/>
    </source>
</evidence>
<dbReference type="PRINTS" id="PR00949">
    <property type="entry name" value="TYPE3IMAPROT"/>
</dbReference>
<feature type="transmembrane region" description="Helical" evidence="10">
    <location>
        <begin position="199"/>
        <end position="220"/>
    </location>
</feature>